<dbReference type="Gene3D" id="3.40.710.10">
    <property type="entry name" value="DD-peptidase/beta-lactamase superfamily"/>
    <property type="match status" value="1"/>
</dbReference>
<comment type="caution">
    <text evidence="2">The sequence shown here is derived from an EMBL/GenBank/DDBJ whole genome shotgun (WGS) entry which is preliminary data.</text>
</comment>
<dbReference type="InterPro" id="IPR050491">
    <property type="entry name" value="AmpC-like"/>
</dbReference>
<dbReference type="PANTHER" id="PTHR46825:SF7">
    <property type="entry name" value="D-ALANYL-D-ALANINE CARBOXYPEPTIDASE"/>
    <property type="match status" value="1"/>
</dbReference>
<keyword evidence="3" id="KW-1185">Reference proteome</keyword>
<dbReference type="RefSeq" id="WP_344872737.1">
    <property type="nucleotide sequence ID" value="NZ_BAAAZP010000009.1"/>
</dbReference>
<organism evidence="2 3">
    <name type="scientific">Nonomuraea antimicrobica</name>
    <dbReference type="NCBI Taxonomy" id="561173"/>
    <lineage>
        <taxon>Bacteria</taxon>
        <taxon>Bacillati</taxon>
        <taxon>Actinomycetota</taxon>
        <taxon>Actinomycetes</taxon>
        <taxon>Streptosporangiales</taxon>
        <taxon>Streptosporangiaceae</taxon>
        <taxon>Nonomuraea</taxon>
    </lineage>
</organism>
<protein>
    <recommendedName>
        <fullName evidence="1">Beta-lactamase-related domain-containing protein</fullName>
    </recommendedName>
</protein>
<dbReference type="InterPro" id="IPR012338">
    <property type="entry name" value="Beta-lactam/transpept-like"/>
</dbReference>
<accession>A0ABP7B336</accession>
<evidence type="ECO:0000313" key="3">
    <source>
        <dbReference type="Proteomes" id="UP001500902"/>
    </source>
</evidence>
<evidence type="ECO:0000259" key="1">
    <source>
        <dbReference type="Pfam" id="PF00144"/>
    </source>
</evidence>
<feature type="domain" description="Beta-lactamase-related" evidence="1">
    <location>
        <begin position="12"/>
        <end position="187"/>
    </location>
</feature>
<proteinExistence type="predicted"/>
<dbReference type="Pfam" id="PF00144">
    <property type="entry name" value="Beta-lactamase"/>
    <property type="match status" value="1"/>
</dbReference>
<sequence length="204" mass="22459">MARSLTSGFAPGTPGRAHYSDTNYQLLGRVIEVVTGGDYEQAVRRRIAEPLGLRDTWLFTPETRGRYDEVAPLLNGRAPLRLPDAMASAGPDGGLVSTAADGLRFLRAFLGGELFPASYLERMTSTWNRIFSPIEYGIGIMRFAPPRWYSPLAPVPPLIGHSGASGAVLFHAPDHDLFISGTVNQFRHRSLPYHLMLRLIGRLV</sequence>
<gene>
    <name evidence="2" type="ORF">GCM10022224_006320</name>
</gene>
<name>A0ABP7B336_9ACTN</name>
<dbReference type="SUPFAM" id="SSF56601">
    <property type="entry name" value="beta-lactamase/transpeptidase-like"/>
    <property type="match status" value="1"/>
</dbReference>
<dbReference type="PANTHER" id="PTHR46825">
    <property type="entry name" value="D-ALANYL-D-ALANINE-CARBOXYPEPTIDASE/ENDOPEPTIDASE AMPH"/>
    <property type="match status" value="1"/>
</dbReference>
<reference evidence="3" key="1">
    <citation type="journal article" date="2019" name="Int. J. Syst. Evol. Microbiol.">
        <title>The Global Catalogue of Microorganisms (GCM) 10K type strain sequencing project: providing services to taxonomists for standard genome sequencing and annotation.</title>
        <authorList>
            <consortium name="The Broad Institute Genomics Platform"/>
            <consortium name="The Broad Institute Genome Sequencing Center for Infectious Disease"/>
            <person name="Wu L."/>
            <person name="Ma J."/>
        </authorList>
    </citation>
    <scope>NUCLEOTIDE SEQUENCE [LARGE SCALE GENOMIC DNA]</scope>
    <source>
        <strain evidence="3">JCM 16904</strain>
    </source>
</reference>
<evidence type="ECO:0000313" key="2">
    <source>
        <dbReference type="EMBL" id="GAA3646305.1"/>
    </source>
</evidence>
<dbReference type="EMBL" id="BAAAZP010000009">
    <property type="protein sequence ID" value="GAA3646305.1"/>
    <property type="molecule type" value="Genomic_DNA"/>
</dbReference>
<dbReference type="Proteomes" id="UP001500902">
    <property type="component" value="Unassembled WGS sequence"/>
</dbReference>
<dbReference type="InterPro" id="IPR001466">
    <property type="entry name" value="Beta-lactam-related"/>
</dbReference>